<feature type="domain" description="DUF6532" evidence="1">
    <location>
        <begin position="1"/>
        <end position="79"/>
    </location>
</feature>
<evidence type="ECO:0000313" key="2">
    <source>
        <dbReference type="EMBL" id="KIJ06999.1"/>
    </source>
</evidence>
<dbReference type="Proteomes" id="UP000053647">
    <property type="component" value="Unassembled WGS sequence"/>
</dbReference>
<dbReference type="InterPro" id="IPR045341">
    <property type="entry name" value="DUF6532"/>
</dbReference>
<dbReference type="EMBL" id="KN820059">
    <property type="protein sequence ID" value="KIJ06999.1"/>
    <property type="molecule type" value="Genomic_DNA"/>
</dbReference>
<reference evidence="2 3" key="1">
    <citation type="submission" date="2014-06" db="EMBL/GenBank/DDBJ databases">
        <authorList>
            <consortium name="DOE Joint Genome Institute"/>
            <person name="Kuo A."/>
            <person name="Kohler A."/>
            <person name="Nagy L.G."/>
            <person name="Floudas D."/>
            <person name="Copeland A."/>
            <person name="Barry K.W."/>
            <person name="Cichocki N."/>
            <person name="Veneault-Fourrey C."/>
            <person name="LaButti K."/>
            <person name="Lindquist E.A."/>
            <person name="Lipzen A."/>
            <person name="Lundell T."/>
            <person name="Morin E."/>
            <person name="Murat C."/>
            <person name="Sun H."/>
            <person name="Tunlid A."/>
            <person name="Henrissat B."/>
            <person name="Grigoriev I.V."/>
            <person name="Hibbett D.S."/>
            <person name="Martin F."/>
            <person name="Nordberg H.P."/>
            <person name="Cantor M.N."/>
            <person name="Hua S.X."/>
        </authorList>
    </citation>
    <scope>NUCLEOTIDE SEQUENCE [LARGE SCALE GENOMIC DNA]</scope>
    <source>
        <strain evidence="2 3">ATCC 200175</strain>
    </source>
</reference>
<proteinExistence type="predicted"/>
<dbReference type="Pfam" id="PF20149">
    <property type="entry name" value="DUF6532"/>
    <property type="match status" value="1"/>
</dbReference>
<feature type="non-terminal residue" evidence="2">
    <location>
        <position position="1"/>
    </location>
</feature>
<protein>
    <recommendedName>
        <fullName evidence="1">DUF6532 domain-containing protein</fullName>
    </recommendedName>
</protein>
<dbReference type="OrthoDB" id="3268553at2759"/>
<dbReference type="HOGENOM" id="CLU_038181_3_0_1"/>
<keyword evidence="3" id="KW-1185">Reference proteome</keyword>
<accession>A0A0C9SMY8</accession>
<evidence type="ECO:0000313" key="3">
    <source>
        <dbReference type="Proteomes" id="UP000053647"/>
    </source>
</evidence>
<sequence>IYKSDLFQLAINEMWFANHHDEGVVYHRYFNPIPTTTLALLLAVCCIDEWATGIKSDIKFTAAAYTTVYKDHLVSLHAFDQHTAAYDLLGQIQQTLHDNVR</sequence>
<name>A0A0C9SMY8_PAXIN</name>
<evidence type="ECO:0000259" key="1">
    <source>
        <dbReference type="Pfam" id="PF20149"/>
    </source>
</evidence>
<reference evidence="3" key="2">
    <citation type="submission" date="2015-01" db="EMBL/GenBank/DDBJ databases">
        <title>Evolutionary Origins and Diversification of the Mycorrhizal Mutualists.</title>
        <authorList>
            <consortium name="DOE Joint Genome Institute"/>
            <consortium name="Mycorrhizal Genomics Consortium"/>
            <person name="Kohler A."/>
            <person name="Kuo A."/>
            <person name="Nagy L.G."/>
            <person name="Floudas D."/>
            <person name="Copeland A."/>
            <person name="Barry K.W."/>
            <person name="Cichocki N."/>
            <person name="Veneault-Fourrey C."/>
            <person name="LaButti K."/>
            <person name="Lindquist E.A."/>
            <person name="Lipzen A."/>
            <person name="Lundell T."/>
            <person name="Morin E."/>
            <person name="Murat C."/>
            <person name="Riley R."/>
            <person name="Ohm R."/>
            <person name="Sun H."/>
            <person name="Tunlid A."/>
            <person name="Henrissat B."/>
            <person name="Grigoriev I.V."/>
            <person name="Hibbett D.S."/>
            <person name="Martin F."/>
        </authorList>
    </citation>
    <scope>NUCLEOTIDE SEQUENCE [LARGE SCALE GENOMIC DNA]</scope>
    <source>
        <strain evidence="3">ATCC 200175</strain>
    </source>
</reference>
<gene>
    <name evidence="2" type="ORF">PAXINDRAFT_91099</name>
</gene>
<organism evidence="2 3">
    <name type="scientific">Paxillus involutus ATCC 200175</name>
    <dbReference type="NCBI Taxonomy" id="664439"/>
    <lineage>
        <taxon>Eukaryota</taxon>
        <taxon>Fungi</taxon>
        <taxon>Dikarya</taxon>
        <taxon>Basidiomycota</taxon>
        <taxon>Agaricomycotina</taxon>
        <taxon>Agaricomycetes</taxon>
        <taxon>Agaricomycetidae</taxon>
        <taxon>Boletales</taxon>
        <taxon>Paxilineae</taxon>
        <taxon>Paxillaceae</taxon>
        <taxon>Paxillus</taxon>
    </lineage>
</organism>
<dbReference type="AlphaFoldDB" id="A0A0C9SMY8"/>